<dbReference type="Gene3D" id="3.30.470.20">
    <property type="entry name" value="ATP-grasp fold, B domain"/>
    <property type="match status" value="1"/>
</dbReference>
<feature type="domain" description="ATP-grasp" evidence="2">
    <location>
        <begin position="132"/>
        <end position="331"/>
    </location>
</feature>
<dbReference type="Gene3D" id="3.30.1490.20">
    <property type="entry name" value="ATP-grasp fold, A domain"/>
    <property type="match status" value="1"/>
</dbReference>
<protein>
    <submittedName>
        <fullName evidence="3">ATP-grasp domain-containing protein</fullName>
    </submittedName>
</protein>
<dbReference type="InterPro" id="IPR005479">
    <property type="entry name" value="CPAse_ATP-bd"/>
</dbReference>
<dbReference type="InterPro" id="IPR013815">
    <property type="entry name" value="ATP_grasp_subdomain_1"/>
</dbReference>
<proteinExistence type="predicted"/>
<dbReference type="SUPFAM" id="SSF56059">
    <property type="entry name" value="Glutathione synthetase ATP-binding domain-like"/>
    <property type="match status" value="1"/>
</dbReference>
<dbReference type="InterPro" id="IPR011761">
    <property type="entry name" value="ATP-grasp"/>
</dbReference>
<comment type="caution">
    <text evidence="3">The sequence shown here is derived from an EMBL/GenBank/DDBJ whole genome shotgun (WGS) entry which is preliminary data.</text>
</comment>
<keyword evidence="1" id="KW-0547">Nucleotide-binding</keyword>
<evidence type="ECO:0000313" key="3">
    <source>
        <dbReference type="EMBL" id="MCG2578651.1"/>
    </source>
</evidence>
<accession>A0ABS9K683</accession>
<keyword evidence="1" id="KW-0067">ATP-binding</keyword>
<organism evidence="3 4">
    <name type="scientific">Dechloromonas hankyongensis</name>
    <dbReference type="NCBI Taxonomy" id="2908002"/>
    <lineage>
        <taxon>Bacteria</taxon>
        <taxon>Pseudomonadati</taxon>
        <taxon>Pseudomonadota</taxon>
        <taxon>Betaproteobacteria</taxon>
        <taxon>Rhodocyclales</taxon>
        <taxon>Azonexaceae</taxon>
        <taxon>Dechloromonas</taxon>
    </lineage>
</organism>
<reference evidence="3" key="1">
    <citation type="submission" date="2022-01" db="EMBL/GenBank/DDBJ databases">
        <authorList>
            <person name="Jo J.-H."/>
            <person name="Im W.-T."/>
        </authorList>
    </citation>
    <scope>NUCLEOTIDE SEQUENCE</scope>
    <source>
        <strain evidence="3">XY25</strain>
    </source>
</reference>
<dbReference type="EMBL" id="JAKLTN010000004">
    <property type="protein sequence ID" value="MCG2578651.1"/>
    <property type="molecule type" value="Genomic_DNA"/>
</dbReference>
<evidence type="ECO:0000256" key="1">
    <source>
        <dbReference type="PROSITE-ProRule" id="PRU00409"/>
    </source>
</evidence>
<sequence length="429" mass="47185">MPNQTAFVLTHESDPQRTAKATSLIALALTRSLGRQGIPVVRIHPNRLDRSLASRYCSAVEVSPDFYASEAALLDFLLALARRYEGLRVLIPGSDDCAWFVARYHAELSAAYAVVAPPGTVMETIIDKQRQYEKAQTLGIPIPETYFPDSLEEVVELAPRLANYPYVIKPLVAHTWRRATMKGVSQGKKGFAVRNADELLGRYEEIARGDRRIMIQEVIGGADDRLYTFLSCFDAQSRPLGYCIRKKLRQLPLDFGYCTLTESCHDETVREQSLRLLAGLGYQGISGVEWKCDPHSGIYKLIEVNPRAVNTTAIAAACGVDLPAIAFRDKAGTAGEAATEWVDGVKWINFEQDIWAARALNGAGKLGWRAWWRSLSGRKVDAVFALDDLKPSVGHCLGLLRARLRRLCGRLASATGLPGGRPVAGSGTP</sequence>
<evidence type="ECO:0000313" key="4">
    <source>
        <dbReference type="Proteomes" id="UP001165384"/>
    </source>
</evidence>
<evidence type="ECO:0000259" key="2">
    <source>
        <dbReference type="PROSITE" id="PS50975"/>
    </source>
</evidence>
<dbReference type="Pfam" id="PF02786">
    <property type="entry name" value="CPSase_L_D2"/>
    <property type="match status" value="1"/>
</dbReference>
<dbReference type="Proteomes" id="UP001165384">
    <property type="component" value="Unassembled WGS sequence"/>
</dbReference>
<keyword evidence="4" id="KW-1185">Reference proteome</keyword>
<dbReference type="RefSeq" id="WP_275712039.1">
    <property type="nucleotide sequence ID" value="NZ_JAKLTN010000004.1"/>
</dbReference>
<dbReference type="PROSITE" id="PS50975">
    <property type="entry name" value="ATP_GRASP"/>
    <property type="match status" value="1"/>
</dbReference>
<name>A0ABS9K683_9RHOO</name>
<gene>
    <name evidence="3" type="ORF">LZ012_16760</name>
</gene>